<proteinExistence type="predicted"/>
<protein>
    <submittedName>
        <fullName evidence="2">Uncharacterized protein</fullName>
    </submittedName>
</protein>
<organism evidence="2 3">
    <name type="scientific">Podospora didyma</name>
    <dbReference type="NCBI Taxonomy" id="330526"/>
    <lineage>
        <taxon>Eukaryota</taxon>
        <taxon>Fungi</taxon>
        <taxon>Dikarya</taxon>
        <taxon>Ascomycota</taxon>
        <taxon>Pezizomycotina</taxon>
        <taxon>Sordariomycetes</taxon>
        <taxon>Sordariomycetidae</taxon>
        <taxon>Sordariales</taxon>
        <taxon>Podosporaceae</taxon>
        <taxon>Podospora</taxon>
    </lineage>
</organism>
<name>A0AAE0NU95_9PEZI</name>
<dbReference type="SUPFAM" id="SSF50249">
    <property type="entry name" value="Nucleic acid-binding proteins"/>
    <property type="match status" value="1"/>
</dbReference>
<reference evidence="2" key="1">
    <citation type="journal article" date="2023" name="Mol. Phylogenet. Evol.">
        <title>Genome-scale phylogeny and comparative genomics of the fungal order Sordariales.</title>
        <authorList>
            <person name="Hensen N."/>
            <person name="Bonometti L."/>
            <person name="Westerberg I."/>
            <person name="Brannstrom I.O."/>
            <person name="Guillou S."/>
            <person name="Cros-Aarteil S."/>
            <person name="Calhoun S."/>
            <person name="Haridas S."/>
            <person name="Kuo A."/>
            <person name="Mondo S."/>
            <person name="Pangilinan J."/>
            <person name="Riley R."/>
            <person name="LaButti K."/>
            <person name="Andreopoulos B."/>
            <person name="Lipzen A."/>
            <person name="Chen C."/>
            <person name="Yan M."/>
            <person name="Daum C."/>
            <person name="Ng V."/>
            <person name="Clum A."/>
            <person name="Steindorff A."/>
            <person name="Ohm R.A."/>
            <person name="Martin F."/>
            <person name="Silar P."/>
            <person name="Natvig D.O."/>
            <person name="Lalanne C."/>
            <person name="Gautier V."/>
            <person name="Ament-Velasquez S.L."/>
            <person name="Kruys A."/>
            <person name="Hutchinson M.I."/>
            <person name="Powell A.J."/>
            <person name="Barry K."/>
            <person name="Miller A.N."/>
            <person name="Grigoriev I.V."/>
            <person name="Debuchy R."/>
            <person name="Gladieux P."/>
            <person name="Hiltunen Thoren M."/>
            <person name="Johannesson H."/>
        </authorList>
    </citation>
    <scope>NUCLEOTIDE SEQUENCE</scope>
    <source>
        <strain evidence="2">CBS 232.78</strain>
    </source>
</reference>
<dbReference type="EMBL" id="JAULSW010000003">
    <property type="protein sequence ID" value="KAK3387796.1"/>
    <property type="molecule type" value="Genomic_DNA"/>
</dbReference>
<evidence type="ECO:0000256" key="1">
    <source>
        <dbReference type="SAM" id="MobiDB-lite"/>
    </source>
</evidence>
<reference evidence="2" key="2">
    <citation type="submission" date="2023-06" db="EMBL/GenBank/DDBJ databases">
        <authorList>
            <consortium name="Lawrence Berkeley National Laboratory"/>
            <person name="Haridas S."/>
            <person name="Hensen N."/>
            <person name="Bonometti L."/>
            <person name="Westerberg I."/>
            <person name="Brannstrom I.O."/>
            <person name="Guillou S."/>
            <person name="Cros-Aarteil S."/>
            <person name="Calhoun S."/>
            <person name="Kuo A."/>
            <person name="Mondo S."/>
            <person name="Pangilinan J."/>
            <person name="Riley R."/>
            <person name="LaButti K."/>
            <person name="Andreopoulos B."/>
            <person name="Lipzen A."/>
            <person name="Chen C."/>
            <person name="Yanf M."/>
            <person name="Daum C."/>
            <person name="Ng V."/>
            <person name="Clum A."/>
            <person name="Steindorff A."/>
            <person name="Ohm R."/>
            <person name="Martin F."/>
            <person name="Silar P."/>
            <person name="Natvig D."/>
            <person name="Lalanne C."/>
            <person name="Gautier V."/>
            <person name="Ament-velasquez S.L."/>
            <person name="Kruys A."/>
            <person name="Hutchinson M.I."/>
            <person name="Powell A.J."/>
            <person name="Barry K."/>
            <person name="Miller A.N."/>
            <person name="Grigoriev I.V."/>
            <person name="Debuchy R."/>
            <person name="Gladieux P."/>
            <person name="Thoren M.H."/>
            <person name="Johannesson H."/>
        </authorList>
    </citation>
    <scope>NUCLEOTIDE SEQUENCE</scope>
    <source>
        <strain evidence="2">CBS 232.78</strain>
    </source>
</reference>
<dbReference type="InterPro" id="IPR012340">
    <property type="entry name" value="NA-bd_OB-fold"/>
</dbReference>
<accession>A0AAE0NU95</accession>
<dbReference type="AlphaFoldDB" id="A0AAE0NU95"/>
<dbReference type="Gene3D" id="2.40.50.140">
    <property type="entry name" value="Nucleic acid-binding proteins"/>
    <property type="match status" value="1"/>
</dbReference>
<keyword evidence="3" id="KW-1185">Reference proteome</keyword>
<dbReference type="Proteomes" id="UP001285441">
    <property type="component" value="Unassembled WGS sequence"/>
</dbReference>
<evidence type="ECO:0000313" key="3">
    <source>
        <dbReference type="Proteomes" id="UP001285441"/>
    </source>
</evidence>
<comment type="caution">
    <text evidence="2">The sequence shown here is derived from an EMBL/GenBank/DDBJ whole genome shotgun (WGS) entry which is preliminary data.</text>
</comment>
<gene>
    <name evidence="2" type="ORF">B0H63DRAFT_509516</name>
</gene>
<evidence type="ECO:0000313" key="2">
    <source>
        <dbReference type="EMBL" id="KAK3387796.1"/>
    </source>
</evidence>
<sequence length="410" mass="45447">MSDHAHDRHGLMSVSPYAAAEVEVVSLNPARPVVPVPLINDIVRTRYVIPGSVFLVESIEPRLQVARRYRAVRVLLGDGELCIQALLRSEIHGFVDGGQIYEGCYVRVDEVEFQSEDLSGPVLDKPDDGLGDPATAERRKKDKPRKLVYLVVGDMITVGWNNAYLKILGLNGPPANSRPASAVRQGVTMGLGKFAAQKLEVGSKLLPVQDSEDIEDFSDSDDDAFETLAVSEEKAFQRRIQPPGDSRQHAAIPTTKFQGNKPWMANDPTKPLKLTNLRSIPNLPYKQNWMVNVLAVVASLSDVEPSHLPPTHSQRTARLADPSTSKQVHLTVFLDPEQFVPEVGSVVLLVGVKNHRFDGGSLKKYASDRLNNGANWWHGNPEALGWCEAEVSRLRLWWSQQTAQQQQPCY</sequence>
<feature type="region of interest" description="Disordered" evidence="1">
    <location>
        <begin position="118"/>
        <end position="139"/>
    </location>
</feature>